<name>A0ABR2HYQ9_9PEZI</name>
<feature type="transmembrane region" description="Helical" evidence="2">
    <location>
        <begin position="312"/>
        <end position="332"/>
    </location>
</feature>
<evidence type="ECO:0000313" key="5">
    <source>
        <dbReference type="Proteomes" id="UP001390339"/>
    </source>
</evidence>
<dbReference type="PANTHER" id="PTHR34502">
    <property type="entry name" value="DUF6594 DOMAIN-CONTAINING PROTEIN-RELATED"/>
    <property type="match status" value="1"/>
</dbReference>
<keyword evidence="2" id="KW-1133">Transmembrane helix</keyword>
<keyword evidence="2" id="KW-0472">Membrane</keyword>
<dbReference type="InterPro" id="IPR046529">
    <property type="entry name" value="DUF6594"/>
</dbReference>
<comment type="caution">
    <text evidence="4">The sequence shown here is derived from an EMBL/GenBank/DDBJ whole genome shotgun (WGS) entry which is preliminary data.</text>
</comment>
<dbReference type="PANTHER" id="PTHR34502:SF3">
    <property type="entry name" value="DUF6594 DOMAIN-CONTAINING PROTEIN"/>
    <property type="match status" value="1"/>
</dbReference>
<evidence type="ECO:0000313" key="4">
    <source>
        <dbReference type="EMBL" id="KAK8855221.1"/>
    </source>
</evidence>
<feature type="transmembrane region" description="Helical" evidence="2">
    <location>
        <begin position="287"/>
        <end position="306"/>
    </location>
</feature>
<dbReference type="Pfam" id="PF20237">
    <property type="entry name" value="DUF6594"/>
    <property type="match status" value="1"/>
</dbReference>
<gene>
    <name evidence="4" type="ORF">PGQ11_011133</name>
</gene>
<feature type="domain" description="DUF6594" evidence="3">
    <location>
        <begin position="68"/>
        <end position="351"/>
    </location>
</feature>
<protein>
    <recommendedName>
        <fullName evidence="3">DUF6594 domain-containing protein</fullName>
    </recommendedName>
</protein>
<proteinExistence type="predicted"/>
<evidence type="ECO:0000256" key="1">
    <source>
        <dbReference type="SAM" id="MobiDB-lite"/>
    </source>
</evidence>
<accession>A0ABR2HYQ9</accession>
<keyword evidence="2" id="KW-0812">Transmembrane</keyword>
<reference evidence="4 5" key="1">
    <citation type="journal article" date="2024" name="IMA Fungus">
        <title>Apiospora arundinis, a panoply of carbohydrate-active enzymes and secondary metabolites.</title>
        <authorList>
            <person name="Sorensen T."/>
            <person name="Petersen C."/>
            <person name="Muurmann A.T."/>
            <person name="Christiansen J.V."/>
            <person name="Brundto M.L."/>
            <person name="Overgaard C.K."/>
            <person name="Boysen A.T."/>
            <person name="Wollenberg R.D."/>
            <person name="Larsen T.O."/>
            <person name="Sorensen J.L."/>
            <person name="Nielsen K.L."/>
            <person name="Sondergaard T.E."/>
        </authorList>
    </citation>
    <scope>NUCLEOTIDE SEQUENCE [LARGE SCALE GENOMIC DNA]</scope>
    <source>
        <strain evidence="4 5">AAU 773</strain>
    </source>
</reference>
<feature type="transmembrane region" description="Helical" evidence="2">
    <location>
        <begin position="339"/>
        <end position="355"/>
    </location>
</feature>
<evidence type="ECO:0000256" key="2">
    <source>
        <dbReference type="SAM" id="Phobius"/>
    </source>
</evidence>
<dbReference type="Proteomes" id="UP001390339">
    <property type="component" value="Unassembled WGS sequence"/>
</dbReference>
<keyword evidence="5" id="KW-1185">Reference proteome</keyword>
<sequence>MEDATQPIGMRPLNPAGGDNFGLLPTPKRSQARPKKFSEHPELYSDDDVKAYARTGLSWIAARQRFYPNEDNHREFGFLSKRVLLDLAQRLGCLELELLRMEGDEDKETLRQFQFDRDAYVARCKGLPDPSAADDNHKPTQEEIDRRKHMTEKENLLYHIRVLKKEYYECLIHDREIQAMSQISHKQHYALYEKIADKHKLTPSAAQFLLNMDDFVTPNNDLLHQRFEGLLYTTKPFLSQISGFFRRYFCSLCRCFNRPAPSPMPGQENGDAERDYNARILKWLSRFILAPTVAVFLLVPVAILFFGNLTKAAEFGVVLTFVALFVLAISCFERSTVKIIIGVCAFEAVLAAFLAK</sequence>
<evidence type="ECO:0000259" key="3">
    <source>
        <dbReference type="Pfam" id="PF20237"/>
    </source>
</evidence>
<organism evidence="4 5">
    <name type="scientific">Apiospora arundinis</name>
    <dbReference type="NCBI Taxonomy" id="335852"/>
    <lineage>
        <taxon>Eukaryota</taxon>
        <taxon>Fungi</taxon>
        <taxon>Dikarya</taxon>
        <taxon>Ascomycota</taxon>
        <taxon>Pezizomycotina</taxon>
        <taxon>Sordariomycetes</taxon>
        <taxon>Xylariomycetidae</taxon>
        <taxon>Amphisphaeriales</taxon>
        <taxon>Apiosporaceae</taxon>
        <taxon>Apiospora</taxon>
    </lineage>
</organism>
<dbReference type="EMBL" id="JAPCWZ010000007">
    <property type="protein sequence ID" value="KAK8855221.1"/>
    <property type="molecule type" value="Genomic_DNA"/>
</dbReference>
<feature type="region of interest" description="Disordered" evidence="1">
    <location>
        <begin position="1"/>
        <end position="39"/>
    </location>
</feature>